<dbReference type="InterPro" id="IPR009057">
    <property type="entry name" value="Homeodomain-like_sf"/>
</dbReference>
<accession>A0A8J3AL48</accession>
<keyword evidence="3" id="KW-0804">Transcription</keyword>
<dbReference type="GO" id="GO:0097367">
    <property type="term" value="F:carbohydrate derivative binding"/>
    <property type="evidence" value="ECO:0007669"/>
    <property type="project" value="InterPro"/>
</dbReference>
<dbReference type="AlphaFoldDB" id="A0A8J3AL48"/>
<dbReference type="PANTHER" id="PTHR30514">
    <property type="entry name" value="GLUCOKINASE"/>
    <property type="match status" value="1"/>
</dbReference>
<comment type="caution">
    <text evidence="6">The sequence shown here is derived from an EMBL/GenBank/DDBJ whole genome shotgun (WGS) entry which is preliminary data.</text>
</comment>
<dbReference type="EMBL" id="BMHB01000001">
    <property type="protein sequence ID" value="GGI15653.1"/>
    <property type="molecule type" value="Genomic_DNA"/>
</dbReference>
<dbReference type="PROSITE" id="PS51464">
    <property type="entry name" value="SIS"/>
    <property type="match status" value="1"/>
</dbReference>
<keyword evidence="2" id="KW-0238">DNA-binding</keyword>
<dbReference type="Pfam" id="PF01380">
    <property type="entry name" value="SIS"/>
    <property type="match status" value="1"/>
</dbReference>
<dbReference type="RefSeq" id="WP_087999666.1">
    <property type="nucleotide sequence ID" value="NZ_BMHB01000001.1"/>
</dbReference>
<name>A0A8J3AL48_9BACI</name>
<dbReference type="SUPFAM" id="SSF46689">
    <property type="entry name" value="Homeodomain-like"/>
    <property type="match status" value="1"/>
</dbReference>
<proteinExistence type="predicted"/>
<dbReference type="InterPro" id="IPR001347">
    <property type="entry name" value="SIS_dom"/>
</dbReference>
<dbReference type="OrthoDB" id="3684496at2"/>
<dbReference type="InterPro" id="IPR036388">
    <property type="entry name" value="WH-like_DNA-bd_sf"/>
</dbReference>
<evidence type="ECO:0000313" key="7">
    <source>
        <dbReference type="Proteomes" id="UP000626244"/>
    </source>
</evidence>
<dbReference type="GO" id="GO:0003677">
    <property type="term" value="F:DNA binding"/>
    <property type="evidence" value="ECO:0007669"/>
    <property type="project" value="UniProtKB-KW"/>
</dbReference>
<gene>
    <name evidence="6" type="ORF">GCM10007380_29070</name>
</gene>
<evidence type="ECO:0000256" key="3">
    <source>
        <dbReference type="ARBA" id="ARBA00023163"/>
    </source>
</evidence>
<sequence length="282" mass="31345">MEQTNSLGKIRSYYARLSDKEKKIADYILQNPKHIIHSTITEIAEILNVADATVFRFCKRIGFKGYQALKIALATEIMTPIQQIHEEINENDDEITIANKIFKSNIRTLENTAQILEGSSFKKAVELILSANRVELYGIGGSSVIAMDAFHKFIRTGIKANSYTDSHFQLMAASQLTKDDLAIVISHSGSNKDTIRILQVLKDSGAKTIGITGFPKSALSQNVDVALYTSSEETEYRPEALASRIAQLSIIDALYVNVMILNEHKAKASFEKVRTAISETRS</sequence>
<dbReference type="SUPFAM" id="SSF53697">
    <property type="entry name" value="SIS domain"/>
    <property type="match status" value="1"/>
</dbReference>
<dbReference type="PROSITE" id="PS51071">
    <property type="entry name" value="HTH_RPIR"/>
    <property type="match status" value="1"/>
</dbReference>
<protein>
    <submittedName>
        <fullName evidence="6">RpiR family transcriptional regulator</fullName>
    </submittedName>
</protein>
<dbReference type="Gene3D" id="1.10.10.10">
    <property type="entry name" value="Winged helix-like DNA-binding domain superfamily/Winged helix DNA-binding domain"/>
    <property type="match status" value="1"/>
</dbReference>
<dbReference type="InterPro" id="IPR000281">
    <property type="entry name" value="HTH_RpiR"/>
</dbReference>
<feature type="domain" description="SIS" evidence="5">
    <location>
        <begin position="124"/>
        <end position="264"/>
    </location>
</feature>
<dbReference type="CDD" id="cd05013">
    <property type="entry name" value="SIS_RpiR"/>
    <property type="match status" value="1"/>
</dbReference>
<keyword evidence="7" id="KW-1185">Reference proteome</keyword>
<dbReference type="Pfam" id="PF01418">
    <property type="entry name" value="HTH_6"/>
    <property type="match status" value="1"/>
</dbReference>
<evidence type="ECO:0000259" key="4">
    <source>
        <dbReference type="PROSITE" id="PS51071"/>
    </source>
</evidence>
<evidence type="ECO:0000313" key="6">
    <source>
        <dbReference type="EMBL" id="GGI15653.1"/>
    </source>
</evidence>
<keyword evidence="1" id="KW-0805">Transcription regulation</keyword>
<organism evidence="6 7">
    <name type="scientific">Gottfriedia solisilvae</name>
    <dbReference type="NCBI Taxonomy" id="1516104"/>
    <lineage>
        <taxon>Bacteria</taxon>
        <taxon>Bacillati</taxon>
        <taxon>Bacillota</taxon>
        <taxon>Bacilli</taxon>
        <taxon>Bacillales</taxon>
        <taxon>Bacillaceae</taxon>
        <taxon>Gottfriedia</taxon>
    </lineage>
</organism>
<dbReference type="InterPro" id="IPR046348">
    <property type="entry name" value="SIS_dom_sf"/>
</dbReference>
<dbReference type="Gene3D" id="3.40.50.10490">
    <property type="entry name" value="Glucose-6-phosphate isomerase like protein, domain 1"/>
    <property type="match status" value="1"/>
</dbReference>
<dbReference type="InterPro" id="IPR047640">
    <property type="entry name" value="RpiR-like"/>
</dbReference>
<evidence type="ECO:0000256" key="1">
    <source>
        <dbReference type="ARBA" id="ARBA00023015"/>
    </source>
</evidence>
<reference evidence="7" key="1">
    <citation type="journal article" date="2019" name="Int. J. Syst. Evol. Microbiol.">
        <title>The Global Catalogue of Microorganisms (GCM) 10K type strain sequencing project: providing services to taxonomists for standard genome sequencing and annotation.</title>
        <authorList>
            <consortium name="The Broad Institute Genomics Platform"/>
            <consortium name="The Broad Institute Genome Sequencing Center for Infectious Disease"/>
            <person name="Wu L."/>
            <person name="Ma J."/>
        </authorList>
    </citation>
    <scope>NUCLEOTIDE SEQUENCE [LARGE SCALE GENOMIC DNA]</scope>
    <source>
        <strain evidence="7">CGMCC 1.14993</strain>
    </source>
</reference>
<dbReference type="Proteomes" id="UP000626244">
    <property type="component" value="Unassembled WGS sequence"/>
</dbReference>
<dbReference type="GO" id="GO:0003700">
    <property type="term" value="F:DNA-binding transcription factor activity"/>
    <property type="evidence" value="ECO:0007669"/>
    <property type="project" value="InterPro"/>
</dbReference>
<evidence type="ECO:0000256" key="2">
    <source>
        <dbReference type="ARBA" id="ARBA00023125"/>
    </source>
</evidence>
<dbReference type="GO" id="GO:1901135">
    <property type="term" value="P:carbohydrate derivative metabolic process"/>
    <property type="evidence" value="ECO:0007669"/>
    <property type="project" value="InterPro"/>
</dbReference>
<dbReference type="InterPro" id="IPR035472">
    <property type="entry name" value="RpiR-like_SIS"/>
</dbReference>
<feature type="domain" description="HTH rpiR-type" evidence="4">
    <location>
        <begin position="4"/>
        <end position="80"/>
    </location>
</feature>
<evidence type="ECO:0000259" key="5">
    <source>
        <dbReference type="PROSITE" id="PS51464"/>
    </source>
</evidence>
<dbReference type="PANTHER" id="PTHR30514:SF10">
    <property type="entry name" value="MURR_RPIR FAMILY TRANSCRIPTIONAL REGULATOR"/>
    <property type="match status" value="1"/>
</dbReference>